<accession>A0ABD3KGF3</accession>
<organism evidence="2 3">
    <name type="scientific">Eucalyptus globulus</name>
    <name type="common">Tasmanian blue gum</name>
    <dbReference type="NCBI Taxonomy" id="34317"/>
    <lineage>
        <taxon>Eukaryota</taxon>
        <taxon>Viridiplantae</taxon>
        <taxon>Streptophyta</taxon>
        <taxon>Embryophyta</taxon>
        <taxon>Tracheophyta</taxon>
        <taxon>Spermatophyta</taxon>
        <taxon>Magnoliopsida</taxon>
        <taxon>eudicotyledons</taxon>
        <taxon>Gunneridae</taxon>
        <taxon>Pentapetalae</taxon>
        <taxon>rosids</taxon>
        <taxon>malvids</taxon>
        <taxon>Myrtales</taxon>
        <taxon>Myrtaceae</taxon>
        <taxon>Myrtoideae</taxon>
        <taxon>Eucalypteae</taxon>
        <taxon>Eucalyptus</taxon>
    </lineage>
</organism>
<evidence type="ECO:0000313" key="2">
    <source>
        <dbReference type="EMBL" id="KAL3736732.1"/>
    </source>
</evidence>
<comment type="caution">
    <text evidence="2">The sequence shown here is derived from an EMBL/GenBank/DDBJ whole genome shotgun (WGS) entry which is preliminary data.</text>
</comment>
<feature type="region of interest" description="Disordered" evidence="1">
    <location>
        <begin position="1"/>
        <end position="27"/>
    </location>
</feature>
<protein>
    <submittedName>
        <fullName evidence="2">Uncharacterized protein</fullName>
    </submittedName>
</protein>
<keyword evidence="3" id="KW-1185">Reference proteome</keyword>
<reference evidence="2 3" key="1">
    <citation type="submission" date="2024-11" db="EMBL/GenBank/DDBJ databases">
        <title>Chromosome-level genome assembly of Eucalyptus globulus Labill. provides insights into its genome evolution.</title>
        <authorList>
            <person name="Li X."/>
        </authorList>
    </citation>
    <scope>NUCLEOTIDE SEQUENCE [LARGE SCALE GENOMIC DNA]</scope>
    <source>
        <strain evidence="2">CL2024</strain>
        <tissue evidence="2">Fresh tender leaves</tissue>
    </source>
</reference>
<name>A0ABD3KGF3_EUCGL</name>
<sequence>MAPTQVTTLRADVYSSEDETPTALPDDRENMQRGELFSKFTMVCFSMLDWENVRRCAEAIMSLKRRLFCGGRLFEDSEMGSAVEIDTSYVDSVLLELTMYIRGVLGDDRCYHLRKIPIFVSCELVLVQREQLESDKWTSGPQTPSKFQL</sequence>
<evidence type="ECO:0000256" key="1">
    <source>
        <dbReference type="SAM" id="MobiDB-lite"/>
    </source>
</evidence>
<dbReference type="AlphaFoldDB" id="A0ABD3KGF3"/>
<gene>
    <name evidence="2" type="ORF">ACJRO7_025639</name>
</gene>
<evidence type="ECO:0000313" key="3">
    <source>
        <dbReference type="Proteomes" id="UP001634007"/>
    </source>
</evidence>
<dbReference type="Proteomes" id="UP001634007">
    <property type="component" value="Unassembled WGS sequence"/>
</dbReference>
<proteinExistence type="predicted"/>
<dbReference type="EMBL" id="JBJKBG010000006">
    <property type="protein sequence ID" value="KAL3736732.1"/>
    <property type="molecule type" value="Genomic_DNA"/>
</dbReference>